<feature type="compositionally biased region" description="Low complexity" evidence="1">
    <location>
        <begin position="263"/>
        <end position="281"/>
    </location>
</feature>
<evidence type="ECO:0000313" key="3">
    <source>
        <dbReference type="Proteomes" id="UP000006753"/>
    </source>
</evidence>
<feature type="compositionally biased region" description="Basic and acidic residues" evidence="1">
    <location>
        <begin position="1262"/>
        <end position="1274"/>
    </location>
</feature>
<organism evidence="2 3">
    <name type="scientific">Marssonina brunnea f. sp. multigermtubi (strain MB_m1)</name>
    <name type="common">Marssonina leaf spot fungus</name>
    <dbReference type="NCBI Taxonomy" id="1072389"/>
    <lineage>
        <taxon>Eukaryota</taxon>
        <taxon>Fungi</taxon>
        <taxon>Dikarya</taxon>
        <taxon>Ascomycota</taxon>
        <taxon>Pezizomycotina</taxon>
        <taxon>Leotiomycetes</taxon>
        <taxon>Helotiales</taxon>
        <taxon>Drepanopezizaceae</taxon>
        <taxon>Drepanopeziza</taxon>
    </lineage>
</organism>
<gene>
    <name evidence="2" type="ORF">MBM_03097</name>
</gene>
<dbReference type="Proteomes" id="UP000006753">
    <property type="component" value="Unassembled WGS sequence"/>
</dbReference>
<dbReference type="InParanoid" id="K1WMC3"/>
<protein>
    <submittedName>
        <fullName evidence="2">Uncharacterized protein</fullName>
    </submittedName>
</protein>
<dbReference type="EMBL" id="JH921432">
    <property type="protein sequence ID" value="EKD18855.1"/>
    <property type="molecule type" value="Genomic_DNA"/>
</dbReference>
<feature type="compositionally biased region" description="Basic residues" evidence="1">
    <location>
        <begin position="1275"/>
        <end position="1289"/>
    </location>
</feature>
<feature type="region of interest" description="Disordered" evidence="1">
    <location>
        <begin position="776"/>
        <end position="800"/>
    </location>
</feature>
<dbReference type="GeneID" id="18759032"/>
<dbReference type="KEGG" id="mbe:MBM_03097"/>
<feature type="region of interest" description="Disordered" evidence="1">
    <location>
        <begin position="324"/>
        <end position="346"/>
    </location>
</feature>
<feature type="compositionally biased region" description="Polar residues" evidence="1">
    <location>
        <begin position="387"/>
        <end position="396"/>
    </location>
</feature>
<dbReference type="HOGENOM" id="CLU_261227_0_0_1"/>
<proteinExistence type="predicted"/>
<evidence type="ECO:0000256" key="1">
    <source>
        <dbReference type="SAM" id="MobiDB-lite"/>
    </source>
</evidence>
<name>K1WMC3_MARBU</name>
<feature type="compositionally biased region" description="Low complexity" evidence="1">
    <location>
        <begin position="102"/>
        <end position="113"/>
    </location>
</feature>
<feature type="region of interest" description="Disordered" evidence="1">
    <location>
        <begin position="150"/>
        <end position="189"/>
    </location>
</feature>
<feature type="region of interest" description="Disordered" evidence="1">
    <location>
        <begin position="35"/>
        <end position="64"/>
    </location>
</feature>
<feature type="region of interest" description="Disordered" evidence="1">
    <location>
        <begin position="255"/>
        <end position="284"/>
    </location>
</feature>
<accession>K1WMC3</accession>
<keyword evidence="3" id="KW-1185">Reference proteome</keyword>
<feature type="compositionally biased region" description="Polar residues" evidence="1">
    <location>
        <begin position="150"/>
        <end position="170"/>
    </location>
</feature>
<feature type="region of interest" description="Disordered" evidence="1">
    <location>
        <begin position="1257"/>
        <end position="1292"/>
    </location>
</feature>
<feature type="region of interest" description="Disordered" evidence="1">
    <location>
        <begin position="98"/>
        <end position="122"/>
    </location>
</feature>
<feature type="compositionally biased region" description="Low complexity" evidence="1">
    <location>
        <begin position="401"/>
        <end position="411"/>
    </location>
</feature>
<evidence type="ECO:0000313" key="2">
    <source>
        <dbReference type="EMBL" id="EKD18855.1"/>
    </source>
</evidence>
<feature type="region of interest" description="Disordered" evidence="1">
    <location>
        <begin position="387"/>
        <end position="482"/>
    </location>
</feature>
<feature type="compositionally biased region" description="Basic and acidic residues" evidence="1">
    <location>
        <begin position="776"/>
        <end position="785"/>
    </location>
</feature>
<feature type="compositionally biased region" description="Low complexity" evidence="1">
    <location>
        <begin position="786"/>
        <end position="796"/>
    </location>
</feature>
<reference evidence="2 3" key="1">
    <citation type="journal article" date="2012" name="BMC Genomics">
        <title>Sequencing the genome of Marssonina brunnea reveals fungus-poplar co-evolution.</title>
        <authorList>
            <person name="Zhu S."/>
            <person name="Cao Y.-Z."/>
            <person name="Jiang C."/>
            <person name="Tan B.-Y."/>
            <person name="Wang Z."/>
            <person name="Feng S."/>
            <person name="Zhang L."/>
            <person name="Su X.-H."/>
            <person name="Brejova B."/>
            <person name="Vinar T."/>
            <person name="Xu M."/>
            <person name="Wang M.-X."/>
            <person name="Zhang S.-G."/>
            <person name="Huang M.-R."/>
            <person name="Wu R."/>
            <person name="Zhou Y."/>
        </authorList>
    </citation>
    <scope>NUCLEOTIDE SEQUENCE [LARGE SCALE GENOMIC DNA]</scope>
    <source>
        <strain evidence="2 3">MB_m1</strain>
    </source>
</reference>
<sequence>MPAAQKNSGIRILIASHYSEATLQYTARRRFPAWHPLAEPDDPPENNRRLYPRTKKKPGETIKGGVRASLSTSACSFPDRSAKIIYEILDTQIRNSSNSIFPTQTTRPNNTTQNKHKSIRPLPSMRTPEQLAAFLAEKKALLATTANRVTPGSTPQIVPTSSLRADSSSIPPTPAVQGPSTPAPPPFPEKASGFMPERTPTPPMIPSRADAPSFFAPFESNNKRKLEASEGGNFGAPLAKRQILACKKRTIRFAAAPNPPSSVPTSTSSVSPAPSAAPAPADNGLGDLVDCSGIGSPSLLPALPSFYDDEDLEEVALDDLVSRPKMKARASRNVEMPDVVDGPPVPTVGIPRSNALAPPPLATKSAYAQLASLFVAPVPDLSPSVASFPSGVSSTLAPVAQSSGLQGQQGSEIHGKHTPTDLTDDSQPIQHTGPEEASTEEPQDTAINVGAVDSPYPGVEGSQVGTDAPIRDSSSDDADSTMLESATLPATQSGTSDTASKAVDQDVVMEDAASAPASCAGIPNTQAPMIYTPPVAIMPPTFTQYREPASSSGSMLALYTSGIPAGSRNHTLPHGLCADFEERVLEQDTIALIQSGAFNTDDESKIVTLSWNKPDATIAEITNELAALSIHCNPSAPVEIFDPSFAYDFESARQSETAISPIILQSPVQVVEYSAGNFEACHQTKQRSEEFSEDTCVRDLAVLTVREDDYSFMEETNVSEMALSEPASETPVACNREPVENGEITNLVGSSPSVSETADYGASAPALVGEIQKRVESKESMEVKETSSTNSATTEAPFSTPAPVIEEISVSTVATEMESSSTWKEVEPELSLALVSDMHVPATASNGQETLNKAMCSSAIEEDTQVLIHDMEASTLEVSRDSKTKTFISERLGKDVTSYNRTPGVSSTKPTKKRESCVISRFDLLPEAKVETATCKNTRPPVRKRAMERVIEACHTRGHNKAETKQVRKRWVRPKSPEMTAEQRAKFHARMVRAGLREDPNVEVPAAPLYDSAVLSAELAAAADAVAQQAAAGIVSAILASGGYPMVARLVPGEPGPFDCCVPEPASIMIFLCYFLMMCHELDNEHRRFRTIHVSILAVRQSLRIFGYSDPTTYPRRYPRIIGGSKADALSRTIFPGDDRHEQDFSDFGSIAEATQDKLLEEVANPLKEKEMEKMQTVKRMLDPVVISQLAGVSNKDINFISALCLLGAVQYKAGLEPMSRPARIPVYNTSAKTASMQEDRTKAYEEMPVVLRRTQALDPAESPRKCRQDQEKRGHWKTRHPNPKRRNAARLPFPDAPSCLWWP</sequence>